<evidence type="ECO:0000256" key="2">
    <source>
        <dbReference type="ARBA" id="ARBA00022801"/>
    </source>
</evidence>
<dbReference type="SUPFAM" id="SSF50405">
    <property type="entry name" value="Actin-crosslinking proteins"/>
    <property type="match status" value="1"/>
</dbReference>
<dbReference type="PROSITE" id="PS00659">
    <property type="entry name" value="GLYCOSYL_HYDROL_F5"/>
    <property type="match status" value="1"/>
</dbReference>
<dbReference type="GO" id="GO:0016477">
    <property type="term" value="P:cell migration"/>
    <property type="evidence" value="ECO:0007669"/>
    <property type="project" value="TreeGrafter"/>
</dbReference>
<evidence type="ECO:0000313" key="10">
    <source>
        <dbReference type="Proteomes" id="UP001140949"/>
    </source>
</evidence>
<evidence type="ECO:0000256" key="4">
    <source>
        <dbReference type="RuleBase" id="RU361153"/>
    </source>
</evidence>
<dbReference type="GO" id="GO:0005737">
    <property type="term" value="C:cytoplasm"/>
    <property type="evidence" value="ECO:0007669"/>
    <property type="project" value="TreeGrafter"/>
</dbReference>
<dbReference type="GO" id="GO:0004553">
    <property type="term" value="F:hydrolase activity, hydrolyzing O-glycosyl compounds"/>
    <property type="evidence" value="ECO:0007669"/>
    <property type="project" value="InterPro"/>
</dbReference>
<dbReference type="Pfam" id="PF00150">
    <property type="entry name" value="Cellulase"/>
    <property type="match status" value="1"/>
</dbReference>
<dbReference type="InterPro" id="IPR057232">
    <property type="entry name" value="DUF7910"/>
</dbReference>
<feature type="domain" description="DUF7910" evidence="8">
    <location>
        <begin position="50"/>
        <end position="184"/>
    </location>
</feature>
<dbReference type="InterPro" id="IPR008999">
    <property type="entry name" value="Actin-crosslinking"/>
</dbReference>
<keyword evidence="3 4" id="KW-0326">Glycosidase</keyword>
<evidence type="ECO:0000256" key="3">
    <source>
        <dbReference type="ARBA" id="ARBA00023295"/>
    </source>
</evidence>
<sequence length="522" mass="58199">MAPPLLLLWLLLAFSPSPASGFSKVRGVNLGGWLVVERWIKPSLFDGIPNGDMLDGTQVQFWSVSLQKYVSADNGGGGNVTVDRSVASSWETFKLWRISDGEFQFRAFGGQFLTLNGEGSLLSATADSPSVNETFYLERNNTRIHLKFSTGSYLQATSDNQLRGNYQGEPGWEDNDATFEMAIVSNALHGDYQLANGYGNSKAKDVLMNHRSTFIAEEDFAFLSQHDINTVRIPVGWWIAHDPDPPAPFIGGSLLALDRAFLWAQAYDIKCIIDLHAAPGSQNGMEHSASRDGSVDWPLPEYISQTLDVIDFLSARYGNHPSLLGIELLNEPSAASVPLDVLISYYTRGYQVVRNYSSTAYVIICQRIGNADPMELFKANIGDSNVVVDLHYYNLFDTFFSNMSVADNIQFIYESREPQLQALNSANGPLTFIGEWVNELNSTSASQLQYQMFGTAQLEVYGAASFGWSYWTLKNDEVHWDFEWNIRNKYLILGSSSKAYPARFSLITLTFGAVLLFFFETV</sequence>
<evidence type="ECO:0000256" key="6">
    <source>
        <dbReference type="SAM" id="SignalP"/>
    </source>
</evidence>
<dbReference type="SUPFAM" id="SSF51445">
    <property type="entry name" value="(Trans)glycosidases"/>
    <property type="match status" value="1"/>
</dbReference>
<keyword evidence="6" id="KW-0732">Signal</keyword>
<name>A0AAX6F6M3_IRIPA</name>
<evidence type="ECO:0000256" key="1">
    <source>
        <dbReference type="ARBA" id="ARBA00005641"/>
    </source>
</evidence>
<keyword evidence="5" id="KW-0812">Transmembrane</keyword>
<keyword evidence="2 4" id="KW-0378">Hydrolase</keyword>
<evidence type="ECO:0000259" key="8">
    <source>
        <dbReference type="Pfam" id="PF25490"/>
    </source>
</evidence>
<dbReference type="AlphaFoldDB" id="A0AAX6F6M3"/>
<keyword evidence="5" id="KW-0472">Membrane</keyword>
<gene>
    <name evidence="9" type="ORF">M6B38_151210</name>
</gene>
<feature type="domain" description="Glycoside hydrolase family 5" evidence="7">
    <location>
        <begin position="215"/>
        <end position="476"/>
    </location>
</feature>
<dbReference type="InterPro" id="IPR018087">
    <property type="entry name" value="Glyco_hydro_5_CS"/>
</dbReference>
<dbReference type="PANTHER" id="PTHR10551:SF9">
    <property type="entry name" value="FASCIN-2"/>
    <property type="match status" value="1"/>
</dbReference>
<feature type="chain" id="PRO_5043332337" evidence="6">
    <location>
        <begin position="22"/>
        <end position="522"/>
    </location>
</feature>
<keyword evidence="10" id="KW-1185">Reference proteome</keyword>
<dbReference type="EMBL" id="JANAVB010031417">
    <property type="protein sequence ID" value="KAJ6811888.1"/>
    <property type="molecule type" value="Genomic_DNA"/>
</dbReference>
<evidence type="ECO:0000256" key="5">
    <source>
        <dbReference type="SAM" id="Phobius"/>
    </source>
</evidence>
<comment type="similarity">
    <text evidence="1 4">Belongs to the glycosyl hydrolase 5 (cellulase A) family.</text>
</comment>
<dbReference type="InterPro" id="IPR001547">
    <property type="entry name" value="Glyco_hydro_5"/>
</dbReference>
<protein>
    <submittedName>
        <fullName evidence="9">Glucan 1,3-beta-glucosidase A-like isoform X1</fullName>
    </submittedName>
</protein>
<keyword evidence="5" id="KW-1133">Transmembrane helix</keyword>
<dbReference type="InterPro" id="IPR017853">
    <property type="entry name" value="GH"/>
</dbReference>
<organism evidence="9 10">
    <name type="scientific">Iris pallida</name>
    <name type="common">Sweet iris</name>
    <dbReference type="NCBI Taxonomy" id="29817"/>
    <lineage>
        <taxon>Eukaryota</taxon>
        <taxon>Viridiplantae</taxon>
        <taxon>Streptophyta</taxon>
        <taxon>Embryophyta</taxon>
        <taxon>Tracheophyta</taxon>
        <taxon>Spermatophyta</taxon>
        <taxon>Magnoliopsida</taxon>
        <taxon>Liliopsida</taxon>
        <taxon>Asparagales</taxon>
        <taxon>Iridaceae</taxon>
        <taxon>Iridoideae</taxon>
        <taxon>Irideae</taxon>
        <taxon>Iris</taxon>
    </lineage>
</organism>
<dbReference type="GO" id="GO:0051017">
    <property type="term" value="P:actin filament bundle assembly"/>
    <property type="evidence" value="ECO:0007669"/>
    <property type="project" value="TreeGrafter"/>
</dbReference>
<dbReference type="Gene3D" id="3.20.20.80">
    <property type="entry name" value="Glycosidases"/>
    <property type="match status" value="1"/>
</dbReference>
<reference evidence="9" key="1">
    <citation type="journal article" date="2023" name="GigaByte">
        <title>Genome assembly of the bearded iris, Iris pallida Lam.</title>
        <authorList>
            <person name="Bruccoleri R.E."/>
            <person name="Oakeley E.J."/>
            <person name="Faust A.M.E."/>
            <person name="Altorfer M."/>
            <person name="Dessus-Babus S."/>
            <person name="Burckhardt D."/>
            <person name="Oertli M."/>
            <person name="Naumann U."/>
            <person name="Petersen F."/>
            <person name="Wong J."/>
        </authorList>
    </citation>
    <scope>NUCLEOTIDE SEQUENCE</scope>
    <source>
        <strain evidence="9">GSM-AAB239-AS_SAM_17_03QT</strain>
    </source>
</reference>
<evidence type="ECO:0000259" key="7">
    <source>
        <dbReference type="Pfam" id="PF00150"/>
    </source>
</evidence>
<dbReference type="Gene3D" id="2.80.10.50">
    <property type="match status" value="1"/>
</dbReference>
<evidence type="ECO:0000313" key="9">
    <source>
        <dbReference type="EMBL" id="KAJ6811888.1"/>
    </source>
</evidence>
<feature type="transmembrane region" description="Helical" evidence="5">
    <location>
        <begin position="500"/>
        <end position="519"/>
    </location>
</feature>
<dbReference type="Pfam" id="PF25490">
    <property type="entry name" value="DUF7910"/>
    <property type="match status" value="1"/>
</dbReference>
<dbReference type="GO" id="GO:0007163">
    <property type="term" value="P:establishment or maintenance of cell polarity"/>
    <property type="evidence" value="ECO:0007669"/>
    <property type="project" value="TreeGrafter"/>
</dbReference>
<comment type="caution">
    <text evidence="9">The sequence shown here is derived from an EMBL/GenBank/DDBJ whole genome shotgun (WGS) entry which is preliminary data.</text>
</comment>
<reference evidence="9" key="2">
    <citation type="submission" date="2023-04" db="EMBL/GenBank/DDBJ databases">
        <authorList>
            <person name="Bruccoleri R.E."/>
            <person name="Oakeley E.J."/>
            <person name="Faust A.-M."/>
            <person name="Dessus-Babus S."/>
            <person name="Altorfer M."/>
            <person name="Burckhardt D."/>
            <person name="Oertli M."/>
            <person name="Naumann U."/>
            <person name="Petersen F."/>
            <person name="Wong J."/>
        </authorList>
    </citation>
    <scope>NUCLEOTIDE SEQUENCE</scope>
    <source>
        <strain evidence="9">GSM-AAB239-AS_SAM_17_03QT</strain>
        <tissue evidence="9">Leaf</tissue>
    </source>
</reference>
<accession>A0AAX6F6M3</accession>
<dbReference type="GO" id="GO:0000272">
    <property type="term" value="P:polysaccharide catabolic process"/>
    <property type="evidence" value="ECO:0007669"/>
    <property type="project" value="InterPro"/>
</dbReference>
<dbReference type="PANTHER" id="PTHR10551">
    <property type="entry name" value="FASCIN"/>
    <property type="match status" value="1"/>
</dbReference>
<dbReference type="Proteomes" id="UP001140949">
    <property type="component" value="Unassembled WGS sequence"/>
</dbReference>
<dbReference type="CDD" id="cd00257">
    <property type="entry name" value="beta-trefoil_FSCN-like"/>
    <property type="match status" value="1"/>
</dbReference>
<feature type="signal peptide" evidence="6">
    <location>
        <begin position="1"/>
        <end position="21"/>
    </location>
</feature>
<proteinExistence type="inferred from homology"/>
<dbReference type="InterPro" id="IPR010431">
    <property type="entry name" value="Fascin"/>
</dbReference>
<dbReference type="GO" id="GO:0051015">
    <property type="term" value="F:actin filament binding"/>
    <property type="evidence" value="ECO:0007669"/>
    <property type="project" value="InterPro"/>
</dbReference>
<dbReference type="GO" id="GO:0015629">
    <property type="term" value="C:actin cytoskeleton"/>
    <property type="evidence" value="ECO:0007669"/>
    <property type="project" value="TreeGrafter"/>
</dbReference>